<organism evidence="1 2">
    <name type="scientific">Coprinellus micaceus</name>
    <name type="common">Glistening ink-cap mushroom</name>
    <name type="synonym">Coprinus micaceus</name>
    <dbReference type="NCBI Taxonomy" id="71717"/>
    <lineage>
        <taxon>Eukaryota</taxon>
        <taxon>Fungi</taxon>
        <taxon>Dikarya</taxon>
        <taxon>Basidiomycota</taxon>
        <taxon>Agaricomycotina</taxon>
        <taxon>Agaricomycetes</taxon>
        <taxon>Agaricomycetidae</taxon>
        <taxon>Agaricales</taxon>
        <taxon>Agaricineae</taxon>
        <taxon>Psathyrellaceae</taxon>
        <taxon>Coprinellus</taxon>
    </lineage>
</organism>
<reference evidence="1 2" key="1">
    <citation type="journal article" date="2019" name="Nat. Ecol. Evol.">
        <title>Megaphylogeny resolves global patterns of mushroom evolution.</title>
        <authorList>
            <person name="Varga T."/>
            <person name="Krizsan K."/>
            <person name="Foldi C."/>
            <person name="Dima B."/>
            <person name="Sanchez-Garcia M."/>
            <person name="Sanchez-Ramirez S."/>
            <person name="Szollosi G.J."/>
            <person name="Szarkandi J.G."/>
            <person name="Papp V."/>
            <person name="Albert L."/>
            <person name="Andreopoulos W."/>
            <person name="Angelini C."/>
            <person name="Antonin V."/>
            <person name="Barry K.W."/>
            <person name="Bougher N.L."/>
            <person name="Buchanan P."/>
            <person name="Buyck B."/>
            <person name="Bense V."/>
            <person name="Catcheside P."/>
            <person name="Chovatia M."/>
            <person name="Cooper J."/>
            <person name="Damon W."/>
            <person name="Desjardin D."/>
            <person name="Finy P."/>
            <person name="Geml J."/>
            <person name="Haridas S."/>
            <person name="Hughes K."/>
            <person name="Justo A."/>
            <person name="Karasinski D."/>
            <person name="Kautmanova I."/>
            <person name="Kiss B."/>
            <person name="Kocsube S."/>
            <person name="Kotiranta H."/>
            <person name="LaButti K.M."/>
            <person name="Lechner B.E."/>
            <person name="Liimatainen K."/>
            <person name="Lipzen A."/>
            <person name="Lukacs Z."/>
            <person name="Mihaltcheva S."/>
            <person name="Morgado L.N."/>
            <person name="Niskanen T."/>
            <person name="Noordeloos M.E."/>
            <person name="Ohm R.A."/>
            <person name="Ortiz-Santana B."/>
            <person name="Ovrebo C."/>
            <person name="Racz N."/>
            <person name="Riley R."/>
            <person name="Savchenko A."/>
            <person name="Shiryaev A."/>
            <person name="Soop K."/>
            <person name="Spirin V."/>
            <person name="Szebenyi C."/>
            <person name="Tomsovsky M."/>
            <person name="Tulloss R.E."/>
            <person name="Uehling J."/>
            <person name="Grigoriev I.V."/>
            <person name="Vagvolgyi C."/>
            <person name="Papp T."/>
            <person name="Martin F.M."/>
            <person name="Miettinen O."/>
            <person name="Hibbett D.S."/>
            <person name="Nagy L.G."/>
        </authorList>
    </citation>
    <scope>NUCLEOTIDE SEQUENCE [LARGE SCALE GENOMIC DNA]</scope>
    <source>
        <strain evidence="1 2">FP101781</strain>
    </source>
</reference>
<sequence length="90" mass="10025">MKASQLCAYLAFWYLMSSKFDSRFPALVMSSTEMNTRVPGTWCFSSRSEALGRWSPPTPNAITADHRTAPPSLVCSADFPLNPPVRHSLM</sequence>
<keyword evidence="2" id="KW-1185">Reference proteome</keyword>
<dbReference type="AlphaFoldDB" id="A0A4Y7TTA3"/>
<dbReference type="Proteomes" id="UP000298030">
    <property type="component" value="Unassembled WGS sequence"/>
</dbReference>
<evidence type="ECO:0000313" key="2">
    <source>
        <dbReference type="Proteomes" id="UP000298030"/>
    </source>
</evidence>
<proteinExistence type="predicted"/>
<accession>A0A4Y7TTA3</accession>
<gene>
    <name evidence="1" type="ORF">FA13DRAFT_1726501</name>
</gene>
<evidence type="ECO:0000313" key="1">
    <source>
        <dbReference type="EMBL" id="TEB37407.1"/>
    </source>
</evidence>
<name>A0A4Y7TTA3_COPMI</name>
<comment type="caution">
    <text evidence="1">The sequence shown here is derived from an EMBL/GenBank/DDBJ whole genome shotgun (WGS) entry which is preliminary data.</text>
</comment>
<dbReference type="EMBL" id="QPFP01000004">
    <property type="protein sequence ID" value="TEB37407.1"/>
    <property type="molecule type" value="Genomic_DNA"/>
</dbReference>
<protein>
    <submittedName>
        <fullName evidence="1">Uncharacterized protein</fullName>
    </submittedName>
</protein>